<keyword evidence="4 8" id="KW-0812">Transmembrane</keyword>
<keyword evidence="5 9" id="KW-0378">Hydrolase</keyword>
<reference evidence="9 10" key="1">
    <citation type="journal article" date="2019" name="Nat. Commun.">
        <title>A new type of DNA phosphorothioation-based antiviral system in archaea.</title>
        <authorList>
            <person name="Xiong L."/>
            <person name="Liu S."/>
            <person name="Chen S."/>
            <person name="Xiao Y."/>
            <person name="Zhu B."/>
            <person name="Gao Y."/>
            <person name="Zhang Y."/>
            <person name="Chen B."/>
            <person name="Luo J."/>
            <person name="Deng Z."/>
            <person name="Chen X."/>
            <person name="Wang L."/>
            <person name="Chen S."/>
        </authorList>
    </citation>
    <scope>NUCLEOTIDE SEQUENCE [LARGE SCALE GENOMIC DNA]</scope>
    <source>
        <strain evidence="9 10">CBA1105</strain>
    </source>
</reference>
<evidence type="ECO:0000256" key="4">
    <source>
        <dbReference type="ARBA" id="ARBA00022692"/>
    </source>
</evidence>
<feature type="transmembrane region" description="Helical" evidence="8">
    <location>
        <begin position="102"/>
        <end position="120"/>
    </location>
</feature>
<keyword evidence="10" id="KW-1185">Reference proteome</keyword>
<sequence>MCGPRAPRNVTLIRPVSAMDLVFLASVAALSVSVLARRLDYAEFARACAVVGWSAFASFWAVTAAAYLGDSRYVLGSVSLVTAALSGYGIRLSADRIEPHASLTTVFTVMGLLFVPYQFLDPVFMLVVQTVTTHTAVLLSTLGFEPVIVAGSAGPATAIIFESHPWIVYNIVSACTGFGAIALFAGLFAIGGRSLRARIRGAVGVGALIYALNLLRTVVVGGSIPSEVFAGTKVLVTPLFGVDRPALVSFYFAEYVFAQTLVVLVLLGVYLLVVRRFPDIQTRVDALLSAARTDADALLTRLDDA</sequence>
<keyword evidence="6 8" id="KW-1133">Transmembrane helix</keyword>
<proteinExistence type="predicted"/>
<feature type="transmembrane region" description="Helical" evidence="8">
    <location>
        <begin position="47"/>
        <end position="67"/>
    </location>
</feature>
<dbReference type="GO" id="GO:0006508">
    <property type="term" value="P:proteolysis"/>
    <property type="evidence" value="ECO:0007669"/>
    <property type="project" value="UniProtKB-KW"/>
</dbReference>
<feature type="transmembrane region" description="Helical" evidence="8">
    <location>
        <begin position="202"/>
        <end position="226"/>
    </location>
</feature>
<evidence type="ECO:0000256" key="3">
    <source>
        <dbReference type="ARBA" id="ARBA00022670"/>
    </source>
</evidence>
<keyword evidence="7 8" id="KW-0472">Membrane</keyword>
<accession>A0A4D6HDX3</accession>
<evidence type="ECO:0000313" key="10">
    <source>
        <dbReference type="Proteomes" id="UP000296706"/>
    </source>
</evidence>
<evidence type="ECO:0000256" key="8">
    <source>
        <dbReference type="SAM" id="Phobius"/>
    </source>
</evidence>
<feature type="transmembrane region" description="Helical" evidence="8">
    <location>
        <begin position="73"/>
        <end position="90"/>
    </location>
</feature>
<evidence type="ECO:0000256" key="2">
    <source>
        <dbReference type="ARBA" id="ARBA00022475"/>
    </source>
</evidence>
<dbReference type="AlphaFoldDB" id="A0A4D6HDX3"/>
<dbReference type="InterPro" id="IPR014522">
    <property type="entry name" value="ArtA"/>
</dbReference>
<feature type="transmembrane region" description="Helical" evidence="8">
    <location>
        <begin position="246"/>
        <end position="273"/>
    </location>
</feature>
<protein>
    <submittedName>
        <fullName evidence="9">Archaeosortase A</fullName>
        <ecNumber evidence="9">3.4.22.-</ecNumber>
    </submittedName>
</protein>
<comment type="subcellular location">
    <subcellularLocation>
        <location evidence="1">Cell membrane</location>
        <topology evidence="1">Multi-pass membrane protein</topology>
    </subcellularLocation>
</comment>
<evidence type="ECO:0000256" key="6">
    <source>
        <dbReference type="ARBA" id="ARBA00022989"/>
    </source>
</evidence>
<name>A0A4D6HDX3_9EURY</name>
<keyword evidence="3" id="KW-0645">Protease</keyword>
<organism evidence="9 10">
    <name type="scientific">Halapricum salinum</name>
    <dbReference type="NCBI Taxonomy" id="1457250"/>
    <lineage>
        <taxon>Archaea</taxon>
        <taxon>Methanobacteriati</taxon>
        <taxon>Methanobacteriota</taxon>
        <taxon>Stenosarchaea group</taxon>
        <taxon>Halobacteria</taxon>
        <taxon>Halobacteriales</taxon>
        <taxon>Haloarculaceae</taxon>
        <taxon>Halapricum</taxon>
    </lineage>
</organism>
<dbReference type="STRING" id="1457250.GCA_000755225_01249"/>
<dbReference type="InterPro" id="IPR026392">
    <property type="entry name" value="Exo/Archaeosortase_dom"/>
</dbReference>
<dbReference type="NCBIfam" id="TIGR04125">
    <property type="entry name" value="exosort_PGF_TRM"/>
    <property type="match status" value="1"/>
</dbReference>
<evidence type="ECO:0000313" key="9">
    <source>
        <dbReference type="EMBL" id="QCC51242.1"/>
    </source>
</evidence>
<evidence type="ECO:0000256" key="7">
    <source>
        <dbReference type="ARBA" id="ARBA00023136"/>
    </source>
</evidence>
<evidence type="ECO:0000256" key="1">
    <source>
        <dbReference type="ARBA" id="ARBA00004651"/>
    </source>
</evidence>
<dbReference type="GO" id="GO:0008233">
    <property type="term" value="F:peptidase activity"/>
    <property type="evidence" value="ECO:0007669"/>
    <property type="project" value="UniProtKB-KW"/>
</dbReference>
<feature type="transmembrane region" description="Helical" evidence="8">
    <location>
        <begin position="167"/>
        <end position="190"/>
    </location>
</feature>
<dbReference type="NCBIfam" id="TIGR04178">
    <property type="entry name" value="exo_archaeo"/>
    <property type="match status" value="1"/>
</dbReference>
<dbReference type="KEGG" id="hsn:DV733_08285"/>
<keyword evidence="2" id="KW-1003">Cell membrane</keyword>
<evidence type="ECO:0000256" key="5">
    <source>
        <dbReference type="ARBA" id="ARBA00022801"/>
    </source>
</evidence>
<dbReference type="EMBL" id="CP031310">
    <property type="protein sequence ID" value="QCC51242.1"/>
    <property type="molecule type" value="Genomic_DNA"/>
</dbReference>
<dbReference type="EC" id="3.4.22.-" evidence="9"/>
<feature type="transmembrane region" description="Helical" evidence="8">
    <location>
        <begin position="12"/>
        <end position="35"/>
    </location>
</feature>
<dbReference type="GO" id="GO:0005886">
    <property type="term" value="C:plasma membrane"/>
    <property type="evidence" value="ECO:0007669"/>
    <property type="project" value="UniProtKB-SubCell"/>
</dbReference>
<gene>
    <name evidence="9" type="primary">artA</name>
    <name evidence="9" type="ORF">DV733_08285</name>
</gene>
<dbReference type="Proteomes" id="UP000296706">
    <property type="component" value="Chromosome"/>
</dbReference>